<organism evidence="3">
    <name type="scientific">Bionectria ochroleuca</name>
    <name type="common">Gliocladium roseum</name>
    <dbReference type="NCBI Taxonomy" id="29856"/>
    <lineage>
        <taxon>Eukaryota</taxon>
        <taxon>Fungi</taxon>
        <taxon>Dikarya</taxon>
        <taxon>Ascomycota</taxon>
        <taxon>Pezizomycotina</taxon>
        <taxon>Sordariomycetes</taxon>
        <taxon>Hypocreomycetidae</taxon>
        <taxon>Hypocreales</taxon>
        <taxon>Bionectriaceae</taxon>
        <taxon>Clonostachys</taxon>
    </lineage>
</organism>
<feature type="region of interest" description="Disordered" evidence="1">
    <location>
        <begin position="1"/>
        <end position="28"/>
    </location>
</feature>
<dbReference type="PANTHER" id="PTHR33112">
    <property type="entry name" value="DOMAIN PROTEIN, PUTATIVE-RELATED"/>
    <property type="match status" value="1"/>
</dbReference>
<feature type="domain" description="Heterokaryon incompatibility" evidence="2">
    <location>
        <begin position="323"/>
        <end position="467"/>
    </location>
</feature>
<reference evidence="3" key="1">
    <citation type="submission" date="2015-01" db="EMBL/GenBank/DDBJ databases">
        <authorList>
            <person name="Durling Mikael"/>
        </authorList>
    </citation>
    <scope>NUCLEOTIDE SEQUENCE</scope>
</reference>
<evidence type="ECO:0000259" key="2">
    <source>
        <dbReference type="Pfam" id="PF06985"/>
    </source>
</evidence>
<evidence type="ECO:0000313" key="3">
    <source>
        <dbReference type="EMBL" id="CEO55289.1"/>
    </source>
</evidence>
<sequence>MKQMTEEDAPSGHRWHPIQTKPFDPPRSRGVLPSWMSYSSTRQAGWTTCVWLRRRAPVTRNTLFFNGCSTAITAVDTTYQPDMDHLPLETLPWGWEERPSLPRSERYADLVRRCASDTDPRLELDIAYVNGFLCRHCQRMVGDNISSIEHLSKDAVESPTILDDLHGSSVESFAAAVKQGCFVCCVAQKIYEQSSCLHPYRIRKYLMGPGSIIALSLECSAGISCLTKSNGNVFVCFEMLKPIQFKMLEPAYIPHATNTSNGTVLGLASEWIQTCCTFHDICRRRGPCESNFLPTRLIDIGHDSSDTWKLVITRGTSMAPVEYIALSYCWGASTQLRLTASTQDSFIKGMPISALTRTHRDLITVARSLGIHWLWIDALCILQDSKSDWTLQSLEMAEIYSNCKLAVAAAASSDSQGGLFRHRQTDGLSPLILRQPNRAYLMHSNNYWGEHLEDCSPLFKRGWALQERLLPKRVLYFSHHQIFFECRFNRACEGFPCGGVGLSNRLENLSFFDRELAGGRGISSQQEQSSTRRVCIWNSMVNKYQACNFTFPSDKLIALSGAVKTIELQTGDKFHAGLWTSRILFYLGWNSRDRGRCRLPEVQTPSWSWMSMRGPIAWETEMEMMLNINLQSAKVPLKETMPLAHVVDISTERRTNGARDQLRIEGSILLKGSLIKARLLCSTSKAENGGGILVVTKYGRYMLSETQEPIYLLEMDMNPCLAEAFPDIDASAMPQGLHSANVSFRGFEEGHEYNLFGHKLNSKGGETTSFRVVPMTAGDIFALPLYAGLTNEGSIMSIVGLIVTQNARQGGNRCMERVGMFRLAARVGITKEDLSISLGTDKRTYRLGGAPEPADITLF</sequence>
<dbReference type="AlphaFoldDB" id="A0A0B7KE00"/>
<name>A0A0B7KE00_BIOOC</name>
<dbReference type="InterPro" id="IPR010730">
    <property type="entry name" value="HET"/>
</dbReference>
<accession>A0A0B7KE00</accession>
<dbReference type="Pfam" id="PF06985">
    <property type="entry name" value="HET"/>
    <property type="match status" value="1"/>
</dbReference>
<protein>
    <recommendedName>
        <fullName evidence="2">Heterokaryon incompatibility domain-containing protein</fullName>
    </recommendedName>
</protein>
<dbReference type="EMBL" id="CDPU01000050">
    <property type="protein sequence ID" value="CEO55289.1"/>
    <property type="molecule type" value="Genomic_DNA"/>
</dbReference>
<gene>
    <name evidence="3" type="ORF">BN869_000011347_1</name>
</gene>
<proteinExistence type="predicted"/>
<dbReference type="PANTHER" id="PTHR33112:SF16">
    <property type="entry name" value="HETEROKARYON INCOMPATIBILITY DOMAIN-CONTAINING PROTEIN"/>
    <property type="match status" value="1"/>
</dbReference>
<evidence type="ECO:0000256" key="1">
    <source>
        <dbReference type="SAM" id="MobiDB-lite"/>
    </source>
</evidence>